<evidence type="ECO:0000256" key="1">
    <source>
        <dbReference type="SAM" id="MobiDB-lite"/>
    </source>
</evidence>
<evidence type="ECO:0000313" key="2">
    <source>
        <dbReference type="EMBL" id="WVZ91679.1"/>
    </source>
</evidence>
<gene>
    <name evidence="2" type="ORF">U9M48_037820</name>
</gene>
<reference evidence="2 3" key="1">
    <citation type="submission" date="2024-02" db="EMBL/GenBank/DDBJ databases">
        <title>High-quality chromosome-scale genome assembly of Pensacola bahiagrass (Paspalum notatum Flugge var. saurae).</title>
        <authorList>
            <person name="Vega J.M."/>
            <person name="Podio M."/>
            <person name="Orjuela J."/>
            <person name="Siena L.A."/>
            <person name="Pessino S.C."/>
            <person name="Combes M.C."/>
            <person name="Mariac C."/>
            <person name="Albertini E."/>
            <person name="Pupilli F."/>
            <person name="Ortiz J.P.A."/>
            <person name="Leblanc O."/>
        </authorList>
    </citation>
    <scope>NUCLEOTIDE SEQUENCE [LARGE SCALE GENOMIC DNA]</scope>
    <source>
        <strain evidence="2">R1</strain>
        <tissue evidence="2">Leaf</tissue>
    </source>
</reference>
<feature type="region of interest" description="Disordered" evidence="1">
    <location>
        <begin position="1"/>
        <end position="65"/>
    </location>
</feature>
<protein>
    <submittedName>
        <fullName evidence="2">Uncharacterized protein</fullName>
    </submittedName>
</protein>
<accession>A0AAQ3UFV4</accession>
<name>A0AAQ3UFV4_PASNO</name>
<proteinExistence type="predicted"/>
<organism evidence="2 3">
    <name type="scientific">Paspalum notatum var. saurae</name>
    <dbReference type="NCBI Taxonomy" id="547442"/>
    <lineage>
        <taxon>Eukaryota</taxon>
        <taxon>Viridiplantae</taxon>
        <taxon>Streptophyta</taxon>
        <taxon>Embryophyta</taxon>
        <taxon>Tracheophyta</taxon>
        <taxon>Spermatophyta</taxon>
        <taxon>Magnoliopsida</taxon>
        <taxon>Liliopsida</taxon>
        <taxon>Poales</taxon>
        <taxon>Poaceae</taxon>
        <taxon>PACMAD clade</taxon>
        <taxon>Panicoideae</taxon>
        <taxon>Andropogonodae</taxon>
        <taxon>Paspaleae</taxon>
        <taxon>Paspalinae</taxon>
        <taxon>Paspalum</taxon>
    </lineage>
</organism>
<dbReference type="Proteomes" id="UP001341281">
    <property type="component" value="Chromosome 09"/>
</dbReference>
<dbReference type="EMBL" id="CP144753">
    <property type="protein sequence ID" value="WVZ91679.1"/>
    <property type="molecule type" value="Genomic_DNA"/>
</dbReference>
<feature type="compositionally biased region" description="Basic and acidic residues" evidence="1">
    <location>
        <begin position="1"/>
        <end position="14"/>
    </location>
</feature>
<evidence type="ECO:0000313" key="3">
    <source>
        <dbReference type="Proteomes" id="UP001341281"/>
    </source>
</evidence>
<dbReference type="AlphaFoldDB" id="A0AAQ3UFV4"/>
<keyword evidence="3" id="KW-1185">Reference proteome</keyword>
<sequence length="91" mass="10488">MPRERSRRREDATSHKKPPSRVNPLDAAKPVPQRHDRHPCFLFSTSRTPSRHQAIPGPEKLSEDPDEYDYFDYAGDLEQLATATFNIYACC</sequence>